<dbReference type="AlphaFoldDB" id="V5D6M4"/>
<reference evidence="2 3" key="1">
    <citation type="journal article" date="2014" name="Genome Announc.">
        <title>Trypanosoma cruzi Clone Dm28c Draft Genome Sequence.</title>
        <authorList>
            <person name="Grisard E.C."/>
            <person name="Teixeira S.M."/>
            <person name="de Almeida L.G."/>
            <person name="Stoco P.H."/>
            <person name="Gerber A.L."/>
            <person name="Talavera-Lopez C."/>
            <person name="Lima O.C."/>
            <person name="Andersson B."/>
            <person name="de Vasconcelos A.T."/>
        </authorList>
    </citation>
    <scope>NUCLEOTIDE SEQUENCE [LARGE SCALE GENOMIC DNA]</scope>
    <source>
        <strain evidence="2 3">Dm28c</strain>
    </source>
</reference>
<protein>
    <submittedName>
        <fullName evidence="2">Uncharacterized protein</fullName>
    </submittedName>
</protein>
<evidence type="ECO:0000256" key="1">
    <source>
        <dbReference type="SAM" id="MobiDB-lite"/>
    </source>
</evidence>
<evidence type="ECO:0000313" key="2">
    <source>
        <dbReference type="EMBL" id="ESS63081.1"/>
    </source>
</evidence>
<feature type="region of interest" description="Disordered" evidence="1">
    <location>
        <begin position="127"/>
        <end position="170"/>
    </location>
</feature>
<dbReference type="EMBL" id="AYLP01000144">
    <property type="protein sequence ID" value="ESS63081.1"/>
    <property type="molecule type" value="Genomic_DNA"/>
</dbReference>
<dbReference type="VEuPathDB" id="TriTrypDB:TCDM_09159"/>
<organism evidence="2 3">
    <name type="scientific">Trypanosoma cruzi Dm28c</name>
    <dbReference type="NCBI Taxonomy" id="1416333"/>
    <lineage>
        <taxon>Eukaryota</taxon>
        <taxon>Discoba</taxon>
        <taxon>Euglenozoa</taxon>
        <taxon>Kinetoplastea</taxon>
        <taxon>Metakinetoplastina</taxon>
        <taxon>Trypanosomatida</taxon>
        <taxon>Trypanosomatidae</taxon>
        <taxon>Trypanosoma</taxon>
        <taxon>Schizotrypanum</taxon>
    </lineage>
</organism>
<evidence type="ECO:0000313" key="3">
    <source>
        <dbReference type="Proteomes" id="UP000017861"/>
    </source>
</evidence>
<feature type="compositionally biased region" description="Polar residues" evidence="1">
    <location>
        <begin position="158"/>
        <end position="170"/>
    </location>
</feature>
<gene>
    <name evidence="2" type="ORF">TCDM_09159</name>
</gene>
<dbReference type="Proteomes" id="UP000017861">
    <property type="component" value="Unassembled WGS sequence"/>
</dbReference>
<proteinExistence type="predicted"/>
<accession>V5D6M4</accession>
<comment type="caution">
    <text evidence="2">The sequence shown here is derived from an EMBL/GenBank/DDBJ whole genome shotgun (WGS) entry which is preliminary data.</text>
</comment>
<sequence length="170" mass="18556">MCAESKATVIVRGGHRGILPRVIISARNASQRPSLPKTFLQSTVQILICVWVCDGEAEKRSTGRHITTARGTAGEERYMRYGTTSTITHGGSTYTSTKTKTRRQGVAVCVALRVSASPDRIKCKTKQEGRNVCSPHRPSSHTHTSRLPQRAVRRGPSSCVQQARRTGPSS</sequence>
<name>V5D6M4_TRYCR</name>